<dbReference type="Proteomes" id="UP000215914">
    <property type="component" value="Unassembled WGS sequence"/>
</dbReference>
<protein>
    <submittedName>
        <fullName evidence="1">Uncharacterized protein</fullName>
    </submittedName>
</protein>
<proteinExistence type="predicted"/>
<reference evidence="1" key="1">
    <citation type="journal article" date="2017" name="Nature">
        <title>The sunflower genome provides insights into oil metabolism, flowering and Asterid evolution.</title>
        <authorList>
            <person name="Badouin H."/>
            <person name="Gouzy J."/>
            <person name="Grassa C.J."/>
            <person name="Murat F."/>
            <person name="Staton S.E."/>
            <person name="Cottret L."/>
            <person name="Lelandais-Briere C."/>
            <person name="Owens G.L."/>
            <person name="Carrere S."/>
            <person name="Mayjonade B."/>
            <person name="Legrand L."/>
            <person name="Gill N."/>
            <person name="Kane N.C."/>
            <person name="Bowers J.E."/>
            <person name="Hubner S."/>
            <person name="Bellec A."/>
            <person name="Berard A."/>
            <person name="Berges H."/>
            <person name="Blanchet N."/>
            <person name="Boniface M.C."/>
            <person name="Brunel D."/>
            <person name="Catrice O."/>
            <person name="Chaidir N."/>
            <person name="Claudel C."/>
            <person name="Donnadieu C."/>
            <person name="Faraut T."/>
            <person name="Fievet G."/>
            <person name="Helmstetter N."/>
            <person name="King M."/>
            <person name="Knapp S.J."/>
            <person name="Lai Z."/>
            <person name="Le Paslier M.C."/>
            <person name="Lippi Y."/>
            <person name="Lorenzon L."/>
            <person name="Mandel J.R."/>
            <person name="Marage G."/>
            <person name="Marchand G."/>
            <person name="Marquand E."/>
            <person name="Bret-Mestries E."/>
            <person name="Morien E."/>
            <person name="Nambeesan S."/>
            <person name="Nguyen T."/>
            <person name="Pegot-Espagnet P."/>
            <person name="Pouilly N."/>
            <person name="Raftis F."/>
            <person name="Sallet E."/>
            <person name="Schiex T."/>
            <person name="Thomas J."/>
            <person name="Vandecasteele C."/>
            <person name="Vares D."/>
            <person name="Vear F."/>
            <person name="Vautrin S."/>
            <person name="Crespi M."/>
            <person name="Mangin B."/>
            <person name="Burke J.M."/>
            <person name="Salse J."/>
            <person name="Munos S."/>
            <person name="Vincourt P."/>
            <person name="Rieseberg L.H."/>
            <person name="Langlade N.B."/>
        </authorList>
    </citation>
    <scope>NUCLEOTIDE SEQUENCE</scope>
    <source>
        <tissue evidence="1">Leaves</tissue>
    </source>
</reference>
<dbReference type="EMBL" id="MNCJ02000319">
    <property type="protein sequence ID" value="KAF5811855.1"/>
    <property type="molecule type" value="Genomic_DNA"/>
</dbReference>
<comment type="caution">
    <text evidence="1">The sequence shown here is derived from an EMBL/GenBank/DDBJ whole genome shotgun (WGS) entry which is preliminary data.</text>
</comment>
<dbReference type="Gramene" id="mRNA:HanXRQr2_Chr04g0186221">
    <property type="protein sequence ID" value="CDS:HanXRQr2_Chr04g0186221.1"/>
    <property type="gene ID" value="HanXRQr2_Chr04g0186221"/>
</dbReference>
<reference evidence="1" key="2">
    <citation type="submission" date="2020-06" db="EMBL/GenBank/DDBJ databases">
        <title>Helianthus annuus Genome sequencing and assembly Release 2.</title>
        <authorList>
            <person name="Gouzy J."/>
            <person name="Langlade N."/>
            <person name="Munos S."/>
        </authorList>
    </citation>
    <scope>NUCLEOTIDE SEQUENCE</scope>
    <source>
        <tissue evidence="1">Leaves</tissue>
    </source>
</reference>
<organism evidence="1 2">
    <name type="scientific">Helianthus annuus</name>
    <name type="common">Common sunflower</name>
    <dbReference type="NCBI Taxonomy" id="4232"/>
    <lineage>
        <taxon>Eukaryota</taxon>
        <taxon>Viridiplantae</taxon>
        <taxon>Streptophyta</taxon>
        <taxon>Embryophyta</taxon>
        <taxon>Tracheophyta</taxon>
        <taxon>Spermatophyta</taxon>
        <taxon>Magnoliopsida</taxon>
        <taxon>eudicotyledons</taxon>
        <taxon>Gunneridae</taxon>
        <taxon>Pentapetalae</taxon>
        <taxon>asterids</taxon>
        <taxon>campanulids</taxon>
        <taxon>Asterales</taxon>
        <taxon>Asteraceae</taxon>
        <taxon>Asteroideae</taxon>
        <taxon>Heliantheae alliance</taxon>
        <taxon>Heliantheae</taxon>
        <taxon>Helianthus</taxon>
    </lineage>
</organism>
<keyword evidence="2" id="KW-1185">Reference proteome</keyword>
<sequence>MGRWSHHWFSKFDCTLVNLYTKEDSNFLHNIHTWLTCNQFVNVKSKIKNLKAS</sequence>
<dbReference type="AlphaFoldDB" id="A0A9K3JCF6"/>
<evidence type="ECO:0000313" key="1">
    <source>
        <dbReference type="EMBL" id="KAF5811855.1"/>
    </source>
</evidence>
<gene>
    <name evidence="1" type="ORF">HanXRQr2_Chr04g0186221</name>
</gene>
<accession>A0A9K3JCF6</accession>
<evidence type="ECO:0000313" key="2">
    <source>
        <dbReference type="Proteomes" id="UP000215914"/>
    </source>
</evidence>
<name>A0A9K3JCF6_HELAN</name>